<dbReference type="Pfam" id="PF00563">
    <property type="entry name" value="EAL"/>
    <property type="match status" value="1"/>
</dbReference>
<evidence type="ECO:0000259" key="4">
    <source>
        <dbReference type="PROSITE" id="PS51371"/>
    </source>
</evidence>
<dbReference type="PROSITE" id="PS50887">
    <property type="entry name" value="GGDEF"/>
    <property type="match status" value="1"/>
</dbReference>
<sequence length="761" mass="85370">MLPEKIKALFTDKTEDAMHQELPEYVLTDFNLDTIHTQTLVLITIREYFTLREMYGQGFVDRLEKELRTSLYQTAKNNKTTTIQTHKVGPGVTAFLVLQDSNPADIAYGYKVQARIALEGIMLRHTGIGIDLGMGFASVPCHQKDSCTTIIAQALKDARRMESRPLDMNALSISSRFNTILTQKLISAHYQPIYDFRTSTTLGWEALARGPEGSSFRSPFMLFETAEELGRLFALEKLCREAAVKNIGTLSDNQKLFLNIHPKTMADPLFSPGHTLELLEKANLTADNIVFEITERHSVQDFDLFYRALDHYRNQGFQIAVDDAGAGYAGLSLIAELQPDYIKLDKSLIDDIHKDPVKRALVETTVTFADKIGSRIIAEGIEYKAQAICLKDIGIHCGQGYFLAKPTYPKPQVSDECKNLKAVRDISSNITCSRPIGDLAQAPHAEKLDCKVSQVDEFFRKNNQFSNIVVVEDDIPKGILMEYHLNRQLSSQYGIALYHKRSIVSIMDDKPLVVDMETPVEQAARSAMQREHFKTYDDLIVTKKGRLYGVVTVQALLNALAEIQVEMAKGTNPLTGLPGNVAIEQEVERRIKQNESFSIIYGDLDHFKVYNDTYGFKNGDRIIKLAADIMSWAMQKHAPQDAQLCHIGGDDFVLITTPESVSRICTSITRCFARLVNQCYCAEDRARGWIKAKGRDGKEREYPLVTISLGVIEVFGKCSLMEIGERAAHIKKYAKTIPGNSVAIDRRSAIGNESTVLIEQE</sequence>
<evidence type="ECO:0000313" key="6">
    <source>
        <dbReference type="Proteomes" id="UP001317742"/>
    </source>
</evidence>
<dbReference type="Pfam" id="PF00990">
    <property type="entry name" value="GGDEF"/>
    <property type="match status" value="1"/>
</dbReference>
<dbReference type="SUPFAM" id="SSF54631">
    <property type="entry name" value="CBS-domain pair"/>
    <property type="match status" value="1"/>
</dbReference>
<dbReference type="InterPro" id="IPR043128">
    <property type="entry name" value="Rev_trsase/Diguanyl_cyclase"/>
</dbReference>
<feature type="domain" description="GGDEF" evidence="3">
    <location>
        <begin position="595"/>
        <end position="747"/>
    </location>
</feature>
<evidence type="ECO:0000256" key="1">
    <source>
        <dbReference type="PROSITE-ProRule" id="PRU00703"/>
    </source>
</evidence>
<name>A0ABN6RZM6_9BACT</name>
<dbReference type="SUPFAM" id="SSF55073">
    <property type="entry name" value="Nucleotide cyclase"/>
    <property type="match status" value="1"/>
</dbReference>
<dbReference type="Gene3D" id="3.20.20.450">
    <property type="entry name" value="EAL domain"/>
    <property type="match status" value="1"/>
</dbReference>
<evidence type="ECO:0000259" key="2">
    <source>
        <dbReference type="PROSITE" id="PS50883"/>
    </source>
</evidence>
<dbReference type="Gene3D" id="3.10.580.10">
    <property type="entry name" value="CBS-domain"/>
    <property type="match status" value="1"/>
</dbReference>
<reference evidence="5 6" key="1">
    <citation type="submission" date="2022-08" db="EMBL/GenBank/DDBJ databases">
        <title>Genome Sequence of the sulphate-reducing bacterium, Pseudodesulfovibrio sp. SYK.</title>
        <authorList>
            <person name="Kondo R."/>
            <person name="Kataoka T."/>
        </authorList>
    </citation>
    <scope>NUCLEOTIDE SEQUENCE [LARGE SCALE GENOMIC DNA]</scope>
    <source>
        <strain evidence="5 6">SYK</strain>
    </source>
</reference>
<keyword evidence="1" id="KW-0129">CBS domain</keyword>
<dbReference type="PANTHER" id="PTHR33121:SF76">
    <property type="entry name" value="SIGNALING PROTEIN"/>
    <property type="match status" value="1"/>
</dbReference>
<dbReference type="Proteomes" id="UP001317742">
    <property type="component" value="Chromosome"/>
</dbReference>
<proteinExistence type="predicted"/>
<evidence type="ECO:0000313" key="5">
    <source>
        <dbReference type="EMBL" id="BDQ36386.1"/>
    </source>
</evidence>
<dbReference type="PROSITE" id="PS51371">
    <property type="entry name" value="CBS"/>
    <property type="match status" value="1"/>
</dbReference>
<keyword evidence="6" id="KW-1185">Reference proteome</keyword>
<dbReference type="SMART" id="SM00052">
    <property type="entry name" value="EAL"/>
    <property type="match status" value="1"/>
</dbReference>
<dbReference type="InterPro" id="IPR001633">
    <property type="entry name" value="EAL_dom"/>
</dbReference>
<dbReference type="InterPro" id="IPR050706">
    <property type="entry name" value="Cyclic-di-GMP_PDE-like"/>
</dbReference>
<dbReference type="SUPFAM" id="SSF141868">
    <property type="entry name" value="EAL domain-like"/>
    <property type="match status" value="1"/>
</dbReference>
<dbReference type="InterPro" id="IPR000160">
    <property type="entry name" value="GGDEF_dom"/>
</dbReference>
<dbReference type="Gene3D" id="3.30.70.270">
    <property type="match status" value="1"/>
</dbReference>
<evidence type="ECO:0000259" key="3">
    <source>
        <dbReference type="PROSITE" id="PS50887"/>
    </source>
</evidence>
<dbReference type="SMART" id="SM00267">
    <property type="entry name" value="GGDEF"/>
    <property type="match status" value="1"/>
</dbReference>
<protein>
    <submittedName>
        <fullName evidence="5">Diguanylate phosphodiesterase</fullName>
    </submittedName>
</protein>
<dbReference type="InterPro" id="IPR029787">
    <property type="entry name" value="Nucleotide_cyclase"/>
</dbReference>
<feature type="domain" description="EAL" evidence="2">
    <location>
        <begin position="170"/>
        <end position="420"/>
    </location>
</feature>
<dbReference type="InterPro" id="IPR035919">
    <property type="entry name" value="EAL_sf"/>
</dbReference>
<accession>A0ABN6RZM6</accession>
<organism evidence="5 6">
    <name type="scientific">Pseudodesulfovibrio nedwellii</name>
    <dbReference type="NCBI Taxonomy" id="2973072"/>
    <lineage>
        <taxon>Bacteria</taxon>
        <taxon>Pseudomonadati</taxon>
        <taxon>Thermodesulfobacteriota</taxon>
        <taxon>Desulfovibrionia</taxon>
        <taxon>Desulfovibrionales</taxon>
        <taxon>Desulfovibrionaceae</taxon>
    </lineage>
</organism>
<dbReference type="CDD" id="cd01948">
    <property type="entry name" value="EAL"/>
    <property type="match status" value="1"/>
</dbReference>
<dbReference type="EMBL" id="AP026709">
    <property type="protein sequence ID" value="BDQ36386.1"/>
    <property type="molecule type" value="Genomic_DNA"/>
</dbReference>
<feature type="domain" description="CBS" evidence="4">
    <location>
        <begin position="507"/>
        <end position="567"/>
    </location>
</feature>
<dbReference type="InterPro" id="IPR000644">
    <property type="entry name" value="CBS_dom"/>
</dbReference>
<gene>
    <name evidence="5" type="ORF">SYK_07460</name>
</gene>
<dbReference type="CDD" id="cd01949">
    <property type="entry name" value="GGDEF"/>
    <property type="match status" value="1"/>
</dbReference>
<dbReference type="PANTHER" id="PTHR33121">
    <property type="entry name" value="CYCLIC DI-GMP PHOSPHODIESTERASE PDEF"/>
    <property type="match status" value="1"/>
</dbReference>
<dbReference type="NCBIfam" id="TIGR00254">
    <property type="entry name" value="GGDEF"/>
    <property type="match status" value="1"/>
</dbReference>
<dbReference type="PROSITE" id="PS50883">
    <property type="entry name" value="EAL"/>
    <property type="match status" value="1"/>
</dbReference>
<dbReference type="Pfam" id="PF00571">
    <property type="entry name" value="CBS"/>
    <property type="match status" value="1"/>
</dbReference>
<dbReference type="InterPro" id="IPR046342">
    <property type="entry name" value="CBS_dom_sf"/>
</dbReference>